<dbReference type="PRINTS" id="PR01490">
    <property type="entry name" value="RTXTOXIND"/>
</dbReference>
<proteinExistence type="predicted"/>
<comment type="subcellular location">
    <subcellularLocation>
        <location evidence="1">Cell envelope</location>
    </subcellularLocation>
</comment>
<dbReference type="Gene3D" id="2.40.30.170">
    <property type="match status" value="1"/>
</dbReference>
<gene>
    <name evidence="3" type="ORF">SAMN06265222_10782</name>
</gene>
<evidence type="ECO:0000313" key="4">
    <source>
        <dbReference type="Proteomes" id="UP001158067"/>
    </source>
</evidence>
<dbReference type="NCBIfam" id="TIGR02971">
    <property type="entry name" value="heterocyst_DevB"/>
    <property type="match status" value="1"/>
</dbReference>
<dbReference type="InterPro" id="IPR050465">
    <property type="entry name" value="UPF0194_transport"/>
</dbReference>
<dbReference type="Gene3D" id="2.40.50.100">
    <property type="match status" value="1"/>
</dbReference>
<reference evidence="3 4" key="1">
    <citation type="submission" date="2017-05" db="EMBL/GenBank/DDBJ databases">
        <authorList>
            <person name="Varghese N."/>
            <person name="Submissions S."/>
        </authorList>
    </citation>
    <scope>NUCLEOTIDE SEQUENCE [LARGE SCALE GENOMIC DNA]</scope>
    <source>
        <strain evidence="3 4">DSM 25457</strain>
    </source>
</reference>
<dbReference type="PANTHER" id="PTHR32347">
    <property type="entry name" value="EFFLUX SYSTEM COMPONENT YKNX-RELATED"/>
    <property type="match status" value="1"/>
</dbReference>
<dbReference type="InterPro" id="IPR014315">
    <property type="entry name" value="ABC_heterocyst_DevB"/>
</dbReference>
<keyword evidence="2" id="KW-0175">Coiled coil</keyword>
<organism evidence="3 4">
    <name type="scientific">Neorhodopirellula lusitana</name>
    <dbReference type="NCBI Taxonomy" id="445327"/>
    <lineage>
        <taxon>Bacteria</taxon>
        <taxon>Pseudomonadati</taxon>
        <taxon>Planctomycetota</taxon>
        <taxon>Planctomycetia</taxon>
        <taxon>Pirellulales</taxon>
        <taxon>Pirellulaceae</taxon>
        <taxon>Neorhodopirellula</taxon>
    </lineage>
</organism>
<name>A0ABY1Q7L0_9BACT</name>
<dbReference type="RefSeq" id="WP_283433159.1">
    <property type="nucleotide sequence ID" value="NZ_FXUG01000007.1"/>
</dbReference>
<protein>
    <submittedName>
        <fullName evidence="3">HlyD family secretion protein</fullName>
    </submittedName>
</protein>
<accession>A0ABY1Q7L0</accession>
<dbReference type="EMBL" id="FXUG01000007">
    <property type="protein sequence ID" value="SMP61355.1"/>
    <property type="molecule type" value="Genomic_DNA"/>
</dbReference>
<comment type="caution">
    <text evidence="3">The sequence shown here is derived from an EMBL/GenBank/DDBJ whole genome shotgun (WGS) entry which is preliminary data.</text>
</comment>
<dbReference type="PANTHER" id="PTHR32347:SF27">
    <property type="entry name" value="RND EFFLUX PUMP MEMBRANE FUSION PROTEIN BARREL-SANDWICH DOMAIN-CONTAINING PROTEIN"/>
    <property type="match status" value="1"/>
</dbReference>
<evidence type="ECO:0000313" key="3">
    <source>
        <dbReference type="EMBL" id="SMP61355.1"/>
    </source>
</evidence>
<dbReference type="Proteomes" id="UP001158067">
    <property type="component" value="Unassembled WGS sequence"/>
</dbReference>
<evidence type="ECO:0000256" key="1">
    <source>
        <dbReference type="ARBA" id="ARBA00004196"/>
    </source>
</evidence>
<keyword evidence="4" id="KW-1185">Reference proteome</keyword>
<sequence>MPSYHHLITIVLLTALCGCDQGPFSSASRQETERQAAAAQADSMPATSIVAQGTLRPRGGVLAVMAPPGDRVLRVAVREGDWVQAGDLLVELESFRVKTIELDVAETKLAEGKVQLAAEQASSNAKLQVARTKLNQAETQLRQSENSYKIADSPGGRLDLLRRAAELGQRKLDRLRVASNDSSTERLVSENKLEEESLRISETRAQYESARIEASDAIEAGRLAVLAAKQEIIAAEKSIEAAVASTGIDSLEKQIELLRLNLETARLVSPTNGRVLAVDTMTGQATTTMPLMHLADTEHMVCVAEINVADIDRIQPGQPAIIQSPGLSKSLDATVQRVHQMIAPPALPSPFPMAPVDRHTAEVTLTVADADAEYAAKRIQLQVEVTIDTSGDE</sequence>
<evidence type="ECO:0000256" key="2">
    <source>
        <dbReference type="ARBA" id="ARBA00023054"/>
    </source>
</evidence>